<evidence type="ECO:0000256" key="3">
    <source>
        <dbReference type="ARBA" id="ARBA00022448"/>
    </source>
</evidence>
<evidence type="ECO:0000256" key="5">
    <source>
        <dbReference type="ARBA" id="ARBA00022737"/>
    </source>
</evidence>
<feature type="repeat" description="Solcar" evidence="9">
    <location>
        <begin position="238"/>
        <end position="321"/>
    </location>
</feature>
<organism evidence="11 12">
    <name type="scientific">Fusarium xylarioides</name>
    <dbReference type="NCBI Taxonomy" id="221167"/>
    <lineage>
        <taxon>Eukaryota</taxon>
        <taxon>Fungi</taxon>
        <taxon>Dikarya</taxon>
        <taxon>Ascomycota</taxon>
        <taxon>Pezizomycotina</taxon>
        <taxon>Sordariomycetes</taxon>
        <taxon>Hypocreomycetidae</taxon>
        <taxon>Hypocreales</taxon>
        <taxon>Nectriaceae</taxon>
        <taxon>Fusarium</taxon>
        <taxon>Fusarium fujikuroi species complex</taxon>
    </lineage>
</organism>
<keyword evidence="3 10" id="KW-0813">Transport</keyword>
<dbReference type="OrthoDB" id="448427at2759"/>
<evidence type="ECO:0000256" key="8">
    <source>
        <dbReference type="ARBA" id="ARBA00023136"/>
    </source>
</evidence>
<dbReference type="EMBL" id="JADFTT010000006">
    <property type="protein sequence ID" value="KAG5773919.1"/>
    <property type="molecule type" value="Genomic_DNA"/>
</dbReference>
<keyword evidence="6" id="KW-0999">Mitochondrion inner membrane</keyword>
<proteinExistence type="inferred from homology"/>
<reference evidence="11" key="1">
    <citation type="journal article" date="2020" name="bioRxiv">
        <title>Historical genomics reveals the evolutionary mechanisms behind multiple outbreaks of the host-specific coffee wilt pathogen Fusarium xylarioides.</title>
        <authorList>
            <person name="Peck D."/>
            <person name="Nowell R.W."/>
            <person name="Flood J."/>
            <person name="Ryan M.J."/>
            <person name="Barraclough T.G."/>
        </authorList>
    </citation>
    <scope>NUCLEOTIDE SEQUENCE</scope>
    <source>
        <strain evidence="11">IMI 127659i</strain>
    </source>
</reference>
<dbReference type="Pfam" id="PF00153">
    <property type="entry name" value="Mito_carr"/>
    <property type="match status" value="3"/>
</dbReference>
<evidence type="ECO:0000256" key="1">
    <source>
        <dbReference type="ARBA" id="ARBA00004141"/>
    </source>
</evidence>
<dbReference type="PROSITE" id="PS50920">
    <property type="entry name" value="SOLCAR"/>
    <property type="match status" value="3"/>
</dbReference>
<keyword evidence="8 9" id="KW-0472">Membrane</keyword>
<sequence length="323" mass="34768">MMNEPKQQPPLSLTRENVPFEALAKHESRQESTSARASRTKQPFWLGGAAAAGAALFTHPLDLVKARLQHSSAGSRASMLSALRQIWTVEGPRGVYSGLSAALLRQLTYSSVRLGVYEKLKAQYSQPYLNGDGSVAKPSMGLYIFQAAIAGVLGGIAGNPADVVNLRMQTDAALPPAQRRGYASVFHGLASIIREEGLSGIFRGLGSNVSRAALMTASQIGSYDIFKAVCLEHLNMTDGTGTHLIASTMAGLTATTVCSPVDVIETRVMTSTNRASIGSVLTQAWRQEGFSWAFKGWTPSFMRLGPQTVLTMLFLEQLKALYR</sequence>
<dbReference type="Gene3D" id="1.50.40.10">
    <property type="entry name" value="Mitochondrial carrier domain"/>
    <property type="match status" value="1"/>
</dbReference>
<name>A0A9P7I4I6_9HYPO</name>
<keyword evidence="12" id="KW-1185">Reference proteome</keyword>
<comment type="caution">
    <text evidence="11">The sequence shown here is derived from an EMBL/GenBank/DDBJ whole genome shotgun (WGS) entry which is preliminary data.</text>
</comment>
<gene>
    <name evidence="11" type="ORF">H9Q72_000445</name>
</gene>
<dbReference type="Proteomes" id="UP000750502">
    <property type="component" value="Unassembled WGS sequence"/>
</dbReference>
<protein>
    <recommendedName>
        <fullName evidence="13">Mitochondrial dicarboxylate transporter</fullName>
    </recommendedName>
</protein>
<dbReference type="InterPro" id="IPR050391">
    <property type="entry name" value="Mito_Metabolite_Transporter"/>
</dbReference>
<dbReference type="GO" id="GO:0016020">
    <property type="term" value="C:membrane"/>
    <property type="evidence" value="ECO:0007669"/>
    <property type="project" value="UniProtKB-SubCell"/>
</dbReference>
<feature type="repeat" description="Solcar" evidence="9">
    <location>
        <begin position="138"/>
        <end position="229"/>
    </location>
</feature>
<dbReference type="InterPro" id="IPR023395">
    <property type="entry name" value="MCP_dom_sf"/>
</dbReference>
<evidence type="ECO:0000256" key="10">
    <source>
        <dbReference type="RuleBase" id="RU000488"/>
    </source>
</evidence>
<dbReference type="PANTHER" id="PTHR45618">
    <property type="entry name" value="MITOCHONDRIAL DICARBOXYLATE CARRIER-RELATED"/>
    <property type="match status" value="1"/>
</dbReference>
<feature type="repeat" description="Solcar" evidence="9">
    <location>
        <begin position="42"/>
        <end position="123"/>
    </location>
</feature>
<evidence type="ECO:0000256" key="9">
    <source>
        <dbReference type="PROSITE-ProRule" id="PRU00282"/>
    </source>
</evidence>
<evidence type="ECO:0000256" key="2">
    <source>
        <dbReference type="ARBA" id="ARBA00006375"/>
    </source>
</evidence>
<dbReference type="InterPro" id="IPR018108">
    <property type="entry name" value="MCP_transmembrane"/>
</dbReference>
<comment type="subcellular location">
    <subcellularLocation>
        <location evidence="1">Membrane</location>
        <topology evidence="1">Multi-pass membrane protein</topology>
    </subcellularLocation>
</comment>
<evidence type="ECO:0000313" key="11">
    <source>
        <dbReference type="EMBL" id="KAG5773919.1"/>
    </source>
</evidence>
<evidence type="ECO:0000256" key="7">
    <source>
        <dbReference type="ARBA" id="ARBA00022989"/>
    </source>
</evidence>
<keyword evidence="4 9" id="KW-0812">Transmembrane</keyword>
<keyword evidence="5" id="KW-0677">Repeat</keyword>
<evidence type="ECO:0008006" key="13">
    <source>
        <dbReference type="Google" id="ProtNLM"/>
    </source>
</evidence>
<accession>A0A9P7I4I6</accession>
<keyword evidence="6" id="KW-0496">Mitochondrion</keyword>
<comment type="similarity">
    <text evidence="2 10">Belongs to the mitochondrial carrier (TC 2.A.29) family.</text>
</comment>
<dbReference type="SUPFAM" id="SSF103506">
    <property type="entry name" value="Mitochondrial carrier"/>
    <property type="match status" value="1"/>
</dbReference>
<reference evidence="11" key="2">
    <citation type="submission" date="2020-10" db="EMBL/GenBank/DDBJ databases">
        <authorList>
            <person name="Peck L.D."/>
            <person name="Nowell R.W."/>
            <person name="Flood J."/>
            <person name="Ryan M.J."/>
            <person name="Barraclough T.G."/>
        </authorList>
    </citation>
    <scope>NUCLEOTIDE SEQUENCE</scope>
    <source>
        <strain evidence="11">IMI 127659i</strain>
    </source>
</reference>
<keyword evidence="7" id="KW-1133">Transmembrane helix</keyword>
<evidence type="ECO:0000256" key="6">
    <source>
        <dbReference type="ARBA" id="ARBA00022792"/>
    </source>
</evidence>
<dbReference type="AlphaFoldDB" id="A0A9P7I4I6"/>
<evidence type="ECO:0000256" key="4">
    <source>
        <dbReference type="ARBA" id="ARBA00022692"/>
    </source>
</evidence>
<evidence type="ECO:0000313" key="12">
    <source>
        <dbReference type="Proteomes" id="UP000750502"/>
    </source>
</evidence>